<feature type="transmembrane region" description="Helical" evidence="1">
    <location>
        <begin position="137"/>
        <end position="156"/>
    </location>
</feature>
<sequence>MDHHLPAEQPRQDAPRRLSTVLRDLAASTEGPVSVAAIRDALGDRSFAAMLIVCGAVNLLPLPPGTSVVLGIPLAIVSAQMIFARQTVWLPTFVLSKSLTRDKVDYAVAKLIPGLERLERIIRPRYWPMSRGQADRMLGLAIFVLAVAVILPVPLGNWLPAFAATLLSLALSERDGILLGIGAAIGVASIAIIVAVIGAAGAAAGFIAGMVG</sequence>
<dbReference type="InterPro" id="IPR010331">
    <property type="entry name" value="ExoD"/>
</dbReference>
<reference evidence="2 3" key="1">
    <citation type="submission" date="2017-10" db="EMBL/GenBank/DDBJ databases">
        <title>Sedimentibacterium mangrovi gen. nov., sp. nov., a novel member of family Phyllobacteriacea isolated from mangrove sediment.</title>
        <authorList>
            <person name="Liao H."/>
            <person name="Tian Y."/>
        </authorList>
    </citation>
    <scope>NUCLEOTIDE SEQUENCE [LARGE SCALE GENOMIC DNA]</scope>
    <source>
        <strain evidence="2 3">X9-2-2</strain>
    </source>
</reference>
<dbReference type="EMBL" id="PDVP01000003">
    <property type="protein sequence ID" value="PHP67504.1"/>
    <property type="molecule type" value="Genomic_DNA"/>
</dbReference>
<dbReference type="OrthoDB" id="8550083at2"/>
<dbReference type="AlphaFoldDB" id="A0A2G1QPV8"/>
<evidence type="ECO:0000313" key="3">
    <source>
        <dbReference type="Proteomes" id="UP000221168"/>
    </source>
</evidence>
<dbReference type="PIRSF" id="PIRSF033239">
    <property type="entry name" value="ExoD"/>
    <property type="match status" value="1"/>
</dbReference>
<comment type="caution">
    <text evidence="2">The sequence shown here is derived from an EMBL/GenBank/DDBJ whole genome shotgun (WGS) entry which is preliminary data.</text>
</comment>
<proteinExistence type="predicted"/>
<name>A0A2G1QPV8_9HYPH</name>
<gene>
    <name evidence="2" type="ORF">CSC94_07295</name>
</gene>
<organism evidence="2 3">
    <name type="scientific">Zhengella mangrovi</name>
    <dbReference type="NCBI Taxonomy" id="1982044"/>
    <lineage>
        <taxon>Bacteria</taxon>
        <taxon>Pseudomonadati</taxon>
        <taxon>Pseudomonadota</taxon>
        <taxon>Alphaproteobacteria</taxon>
        <taxon>Hyphomicrobiales</taxon>
        <taxon>Notoacmeibacteraceae</taxon>
        <taxon>Zhengella</taxon>
    </lineage>
</organism>
<keyword evidence="1" id="KW-0472">Membrane</keyword>
<evidence type="ECO:0000313" key="2">
    <source>
        <dbReference type="EMBL" id="PHP67504.1"/>
    </source>
</evidence>
<dbReference type="Pfam" id="PF06055">
    <property type="entry name" value="ExoD"/>
    <property type="match status" value="1"/>
</dbReference>
<evidence type="ECO:0000256" key="1">
    <source>
        <dbReference type="SAM" id="Phobius"/>
    </source>
</evidence>
<dbReference type="PANTHER" id="PTHR41795:SF1">
    <property type="entry name" value="EXOPOLYSACCHARIDE SYNTHESIS PROTEIN"/>
    <property type="match status" value="1"/>
</dbReference>
<dbReference type="PANTHER" id="PTHR41795">
    <property type="entry name" value="EXOPOLYSACCHARIDE SYNTHESIS PROTEIN"/>
    <property type="match status" value="1"/>
</dbReference>
<dbReference type="Proteomes" id="UP000221168">
    <property type="component" value="Unassembled WGS sequence"/>
</dbReference>
<keyword evidence="3" id="KW-1185">Reference proteome</keyword>
<keyword evidence="1" id="KW-1133">Transmembrane helix</keyword>
<protein>
    <submittedName>
        <fullName evidence="2">Exopolysaccharide biosynthesis protein exod</fullName>
    </submittedName>
</protein>
<accession>A0A2G1QPV8</accession>
<keyword evidence="1" id="KW-0812">Transmembrane</keyword>
<feature type="transmembrane region" description="Helical" evidence="1">
    <location>
        <begin position="176"/>
        <end position="209"/>
    </location>
</feature>